<evidence type="ECO:0000313" key="2">
    <source>
        <dbReference type="Proteomes" id="UP001140087"/>
    </source>
</evidence>
<gene>
    <name evidence="1" type="ORF">H4R21_000484</name>
</gene>
<protein>
    <submittedName>
        <fullName evidence="1">Uncharacterized protein</fullName>
    </submittedName>
</protein>
<dbReference type="EMBL" id="JANBUN010000057">
    <property type="protein sequence ID" value="KAJ2807426.1"/>
    <property type="molecule type" value="Genomic_DNA"/>
</dbReference>
<name>A0ACC1LF13_9FUNG</name>
<reference evidence="1" key="1">
    <citation type="submission" date="2022-07" db="EMBL/GenBank/DDBJ databases">
        <title>Phylogenomic reconstructions and comparative analyses of Kickxellomycotina fungi.</title>
        <authorList>
            <person name="Reynolds N.K."/>
            <person name="Stajich J.E."/>
            <person name="Barry K."/>
            <person name="Grigoriev I.V."/>
            <person name="Crous P."/>
            <person name="Smith M.E."/>
        </authorList>
    </citation>
    <scope>NUCLEOTIDE SEQUENCE</scope>
    <source>
        <strain evidence="1">BCRC 34780</strain>
    </source>
</reference>
<evidence type="ECO:0000313" key="1">
    <source>
        <dbReference type="EMBL" id="KAJ2807426.1"/>
    </source>
</evidence>
<organism evidence="1 2">
    <name type="scientific">Coemansia helicoidea</name>
    <dbReference type="NCBI Taxonomy" id="1286919"/>
    <lineage>
        <taxon>Eukaryota</taxon>
        <taxon>Fungi</taxon>
        <taxon>Fungi incertae sedis</taxon>
        <taxon>Zoopagomycota</taxon>
        <taxon>Kickxellomycotina</taxon>
        <taxon>Kickxellomycetes</taxon>
        <taxon>Kickxellales</taxon>
        <taxon>Kickxellaceae</taxon>
        <taxon>Coemansia</taxon>
    </lineage>
</organism>
<comment type="caution">
    <text evidence="1">The sequence shown here is derived from an EMBL/GenBank/DDBJ whole genome shotgun (WGS) entry which is preliminary data.</text>
</comment>
<keyword evidence="2" id="KW-1185">Reference proteome</keyword>
<sequence>MRIKRSLTFSWVGALACASVALTVPVDTTPNLIVFGNSLSSTGDSAALAGKDGYWNGRFTNSYVWNEYTAKILGLTLVNKAYGAATTNNQFTPGTFMNVTVPSFHDQAAAWLAANPAPSHFHLNNDIIEVEIGGNDILHHAEDLITGKLNPVVFAAQVASNIASDVGALAAAGYKNINVWNLPAAEMSPYIRSVGAGAMVKQLVDAINTAIAQAVGAVAATHKGVRVIDLNAFMHTALHPNVLSAMAITNTADACYVKDAAGTVSICANPDEYFFYDDNHPASRVHYLWGVVAAGLTRDPTAQLTADFIANVVTKFGIGQSNVNNNIIAGSLPAPPKCH</sequence>
<dbReference type="Proteomes" id="UP001140087">
    <property type="component" value="Unassembled WGS sequence"/>
</dbReference>
<accession>A0ACC1LF13</accession>
<proteinExistence type="predicted"/>